<keyword evidence="2" id="KW-1185">Reference proteome</keyword>
<dbReference type="Proteomes" id="UP000217277">
    <property type="component" value="Chromosome I"/>
</dbReference>
<organism evidence="1 2">
    <name type="scientific">Pseudoalteromonas agarivorans DSM 14585</name>
    <dbReference type="NCBI Taxonomy" id="1312369"/>
    <lineage>
        <taxon>Bacteria</taxon>
        <taxon>Pseudomonadati</taxon>
        <taxon>Pseudomonadota</taxon>
        <taxon>Gammaproteobacteria</taxon>
        <taxon>Alteromonadales</taxon>
        <taxon>Pseudoalteromonadaceae</taxon>
        <taxon>Pseudoalteromonas</taxon>
    </lineage>
</organism>
<evidence type="ECO:0000313" key="1">
    <source>
        <dbReference type="EMBL" id="ATC81064.1"/>
    </source>
</evidence>
<name>A0ACA8DST5_9GAMM</name>
<evidence type="ECO:0000313" key="2">
    <source>
        <dbReference type="Proteomes" id="UP000217277"/>
    </source>
</evidence>
<accession>A0ACA8DST5</accession>
<reference evidence="1" key="1">
    <citation type="submission" date="2015-03" db="EMBL/GenBank/DDBJ databases">
        <authorList>
            <person name="Xie B.-B."/>
            <person name="Rong J.-C."/>
            <person name="Qin Q.-L."/>
            <person name="Zhang Y.-Z."/>
        </authorList>
    </citation>
    <scope>NUCLEOTIDE SEQUENCE</scope>
    <source>
        <strain evidence="1">DSM 14585</strain>
    </source>
</reference>
<dbReference type="EMBL" id="CP011011">
    <property type="protein sequence ID" value="ATC81064.1"/>
    <property type="molecule type" value="Genomic_DNA"/>
</dbReference>
<proteinExistence type="predicted"/>
<gene>
    <name evidence="1" type="ORF">PAGA_a0510</name>
</gene>
<sequence length="369" mass="41331">MNKFIVGGDFYISDFFYDKKNNYWGELESRINDAEFFFVNVEAPITKSSNAIDKTGPAIRMNADVINCLKVNDNTIATLANNHINDFGSAGVLDTINILNNNDILCIGAGRDIDAASEALEIRINDCKVAIINTCEAEWCGGGAGPGANTINVSRLYSQISFLKAENDFVVVIIHGGSEFYELPSPKRQELYRLLVSFGASAVVSHHTHCISGVEFYKGVPIVYSLGNLLFPLSSPSKEWNNGMLAEFTVSKESGLSLELIPYKFECNKMLQSLNVEEVKHFNEKIQKLNSIILDEIELKRRWDEYCTSQLGSIVNSICLPRSINFIFRKLKLNIKSKGLKFKLLNYLRCETHLDVLSTAIEIESNKRV</sequence>
<protein>
    <submittedName>
        <fullName evidence="1">Uncharacterized protein</fullName>
    </submittedName>
</protein>